<dbReference type="Gene3D" id="2.40.70.10">
    <property type="entry name" value="Acid Proteases"/>
    <property type="match status" value="2"/>
</dbReference>
<reference evidence="6 7" key="1">
    <citation type="submission" date="2023-08" db="EMBL/GenBank/DDBJ databases">
        <title>Annotated Genome Sequence of Vanrija albida AlHP1.</title>
        <authorList>
            <person name="Herzog R."/>
        </authorList>
    </citation>
    <scope>NUCLEOTIDE SEQUENCE [LARGE SCALE GENOMIC DNA]</scope>
    <source>
        <strain evidence="6 7">AlHP1</strain>
    </source>
</reference>
<sequence>MLTAPVLLAAAALGASARPPAPSLSPPVHLELRRHPVPPVTRRRRDTLGIAQDLVLTNIVNNLYAAEISIGTPPQPFIVHLDTGSTDMYVYDSGCHVDACAVAGETRFDAAASSTHKELGKVANMTYGFGFTDGVWATDVVSWGQMTVGEQSFVRALDTDDTYKPTNITGLMGMAWTPSSTSKEVPFWQNMVSQWADQRFAFYLGPTDDRTRETKAGLLTLGGVDTTLYTGEIHYVDLVSKGLWVIPLDGLAVAAGGSETPLPTPKARAAIDTGTSLVAVPHADAEAIYAAIPGSGLDADLSNDNLKVYAVPCDTDAVVSLTFGGVAYAIPLENFVLPKDNFPGQCIGAIQGNAKVGYWIVGDVFLRSVYSVFRYDPPSIGFAALAPGLQKDAPSYPDVTVFNPPLPDRKGSGEDKVADGQWSALAPWLLALATIMYYW</sequence>
<dbReference type="InterPro" id="IPR033121">
    <property type="entry name" value="PEPTIDASE_A1"/>
</dbReference>
<dbReference type="RefSeq" id="XP_069208662.1">
    <property type="nucleotide sequence ID" value="XM_069354020.1"/>
</dbReference>
<evidence type="ECO:0000256" key="4">
    <source>
        <dbReference type="SAM" id="SignalP"/>
    </source>
</evidence>
<protein>
    <recommendedName>
        <fullName evidence="5">Peptidase A1 domain-containing protein</fullName>
    </recommendedName>
</protein>
<dbReference type="CDD" id="cd05471">
    <property type="entry name" value="pepsin_like"/>
    <property type="match status" value="1"/>
</dbReference>
<dbReference type="EMBL" id="JBBXJM010000004">
    <property type="protein sequence ID" value="KAL1408718.1"/>
    <property type="molecule type" value="Genomic_DNA"/>
</dbReference>
<feature type="signal peptide" evidence="4">
    <location>
        <begin position="1"/>
        <end position="17"/>
    </location>
</feature>
<evidence type="ECO:0000259" key="5">
    <source>
        <dbReference type="PROSITE" id="PS51767"/>
    </source>
</evidence>
<evidence type="ECO:0000256" key="1">
    <source>
        <dbReference type="ARBA" id="ARBA00007447"/>
    </source>
</evidence>
<dbReference type="PANTHER" id="PTHR47966:SF6">
    <property type="entry name" value="PEPTIDASE A1 DOMAIN-CONTAINING PROTEIN"/>
    <property type="match status" value="1"/>
</dbReference>
<keyword evidence="4" id="KW-0732">Signal</keyword>
<dbReference type="SUPFAM" id="SSF50630">
    <property type="entry name" value="Acid proteases"/>
    <property type="match status" value="1"/>
</dbReference>
<dbReference type="PROSITE" id="PS00141">
    <property type="entry name" value="ASP_PROTEASE"/>
    <property type="match status" value="1"/>
</dbReference>
<dbReference type="GeneID" id="95986574"/>
<dbReference type="PRINTS" id="PR00792">
    <property type="entry name" value="PEPSIN"/>
</dbReference>
<evidence type="ECO:0000313" key="6">
    <source>
        <dbReference type="EMBL" id="KAL1408718.1"/>
    </source>
</evidence>
<dbReference type="PANTHER" id="PTHR47966">
    <property type="entry name" value="BETA-SITE APP-CLEAVING ENZYME, ISOFORM A-RELATED"/>
    <property type="match status" value="1"/>
</dbReference>
<keyword evidence="3" id="KW-0645">Protease</keyword>
<accession>A0ABR3Q242</accession>
<dbReference type="InterPro" id="IPR021109">
    <property type="entry name" value="Peptidase_aspartic_dom_sf"/>
</dbReference>
<dbReference type="Proteomes" id="UP001565368">
    <property type="component" value="Unassembled WGS sequence"/>
</dbReference>
<keyword evidence="7" id="KW-1185">Reference proteome</keyword>
<comment type="similarity">
    <text evidence="1 3">Belongs to the peptidase A1 family.</text>
</comment>
<dbReference type="PROSITE" id="PS51767">
    <property type="entry name" value="PEPTIDASE_A1"/>
    <property type="match status" value="1"/>
</dbReference>
<dbReference type="InterPro" id="IPR001969">
    <property type="entry name" value="Aspartic_peptidase_AS"/>
</dbReference>
<organism evidence="6 7">
    <name type="scientific">Vanrija albida</name>
    <dbReference type="NCBI Taxonomy" id="181172"/>
    <lineage>
        <taxon>Eukaryota</taxon>
        <taxon>Fungi</taxon>
        <taxon>Dikarya</taxon>
        <taxon>Basidiomycota</taxon>
        <taxon>Agaricomycotina</taxon>
        <taxon>Tremellomycetes</taxon>
        <taxon>Trichosporonales</taxon>
        <taxon>Trichosporonaceae</taxon>
        <taxon>Vanrija</taxon>
    </lineage>
</organism>
<proteinExistence type="inferred from homology"/>
<feature type="domain" description="Peptidase A1" evidence="5">
    <location>
        <begin position="64"/>
        <end position="383"/>
    </location>
</feature>
<evidence type="ECO:0000256" key="3">
    <source>
        <dbReference type="RuleBase" id="RU000454"/>
    </source>
</evidence>
<comment type="caution">
    <text evidence="6">The sequence shown here is derived from an EMBL/GenBank/DDBJ whole genome shotgun (WGS) entry which is preliminary data.</text>
</comment>
<evidence type="ECO:0000256" key="2">
    <source>
        <dbReference type="ARBA" id="ARBA00022750"/>
    </source>
</evidence>
<evidence type="ECO:0000313" key="7">
    <source>
        <dbReference type="Proteomes" id="UP001565368"/>
    </source>
</evidence>
<name>A0ABR3Q242_9TREE</name>
<gene>
    <name evidence="6" type="ORF">Q8F55_005531</name>
</gene>
<dbReference type="Pfam" id="PF00026">
    <property type="entry name" value="Asp"/>
    <property type="match status" value="1"/>
</dbReference>
<dbReference type="InterPro" id="IPR001461">
    <property type="entry name" value="Aspartic_peptidase_A1"/>
</dbReference>
<keyword evidence="3" id="KW-0378">Hydrolase</keyword>
<keyword evidence="2 3" id="KW-0064">Aspartyl protease</keyword>
<feature type="chain" id="PRO_5045597033" description="Peptidase A1 domain-containing protein" evidence="4">
    <location>
        <begin position="18"/>
        <end position="439"/>
    </location>
</feature>
<dbReference type="InterPro" id="IPR034164">
    <property type="entry name" value="Pepsin-like_dom"/>
</dbReference>